<comment type="caution">
    <text evidence="5">The sequence shown here is derived from an EMBL/GenBank/DDBJ whole genome shotgun (WGS) entry which is preliminary data.</text>
</comment>
<keyword evidence="2 5" id="KW-0378">Hydrolase</keyword>
<sequence length="426" mass="45901">MSITDEAARAAAEEYWNGKGDHISVWLDCDSGHDDAFALLLASKIPKVHLLGVSTVHGNASLANTTRNTLSILEALGEREIAVFPGAVKPFCRDAVHAEAIHGDTGLDGTTILPEPVRTVPQMTGDDSALKAMYNAICNTPPGTTWVVSTGALTNIGLLFAVYPSLIKHIAGLSIMGGVVGNGFTDAPLGRLQDRPDEQAKLEESQGLNKNISKEQSTYHGWEMGDNVTKQGFGNTTPFAEFNIYCDPEAAASIFSQPSLAAKTTLISLDITHQVLATNDVTRMLHYGHSAQPASENKDEKPSGVRHLFHEILTYFTSTYAREFGMTTGPPLHDPLAVLAACCPTSFDDKDGERFGVYIVKEGDSNPESGERDASKAGQCGRTMMKLLSKGEQGVRIPRACQADKFWHLVDLSLREAEKDSPVMVG</sequence>
<dbReference type="Gene3D" id="3.90.245.10">
    <property type="entry name" value="Ribonucleoside hydrolase-like"/>
    <property type="match status" value="1"/>
</dbReference>
<reference evidence="5" key="1">
    <citation type="journal article" date="2020" name="Stud. Mycol.">
        <title>101 Dothideomycetes genomes: a test case for predicting lifestyles and emergence of pathogens.</title>
        <authorList>
            <person name="Haridas S."/>
            <person name="Albert R."/>
            <person name="Binder M."/>
            <person name="Bloem J."/>
            <person name="Labutti K."/>
            <person name="Salamov A."/>
            <person name="Andreopoulos B."/>
            <person name="Baker S."/>
            <person name="Barry K."/>
            <person name="Bills G."/>
            <person name="Bluhm B."/>
            <person name="Cannon C."/>
            <person name="Castanera R."/>
            <person name="Culley D."/>
            <person name="Daum C."/>
            <person name="Ezra D."/>
            <person name="Gonzalez J."/>
            <person name="Henrissat B."/>
            <person name="Kuo A."/>
            <person name="Liang C."/>
            <person name="Lipzen A."/>
            <person name="Lutzoni F."/>
            <person name="Magnuson J."/>
            <person name="Mondo S."/>
            <person name="Nolan M."/>
            <person name="Ohm R."/>
            <person name="Pangilinan J."/>
            <person name="Park H.-J."/>
            <person name="Ramirez L."/>
            <person name="Alfaro M."/>
            <person name="Sun H."/>
            <person name="Tritt A."/>
            <person name="Yoshinaga Y."/>
            <person name="Zwiers L.-H."/>
            <person name="Turgeon B."/>
            <person name="Goodwin S."/>
            <person name="Spatafora J."/>
            <person name="Crous P."/>
            <person name="Grigoriev I."/>
        </authorList>
    </citation>
    <scope>NUCLEOTIDE SEQUENCE</scope>
    <source>
        <strain evidence="5">CBS 130266</strain>
    </source>
</reference>
<keyword evidence="3" id="KW-0326">Glycosidase</keyword>
<name>A0A9P4TW24_9PEZI</name>
<dbReference type="InterPro" id="IPR036452">
    <property type="entry name" value="Ribo_hydro-like"/>
</dbReference>
<evidence type="ECO:0000259" key="4">
    <source>
        <dbReference type="Pfam" id="PF01156"/>
    </source>
</evidence>
<feature type="domain" description="Inosine/uridine-preferring nucleoside hydrolase" evidence="4">
    <location>
        <begin position="25"/>
        <end position="407"/>
    </location>
</feature>
<gene>
    <name evidence="5" type="ORF">EJ08DRAFT_650969</name>
</gene>
<protein>
    <submittedName>
        <fullName evidence="5">Nucleoside hydrolase</fullName>
    </submittedName>
</protein>
<organism evidence="5 6">
    <name type="scientific">Tothia fuscella</name>
    <dbReference type="NCBI Taxonomy" id="1048955"/>
    <lineage>
        <taxon>Eukaryota</taxon>
        <taxon>Fungi</taxon>
        <taxon>Dikarya</taxon>
        <taxon>Ascomycota</taxon>
        <taxon>Pezizomycotina</taxon>
        <taxon>Dothideomycetes</taxon>
        <taxon>Pleosporomycetidae</taxon>
        <taxon>Venturiales</taxon>
        <taxon>Cylindrosympodiaceae</taxon>
        <taxon>Tothia</taxon>
    </lineage>
</organism>
<dbReference type="GO" id="GO:0005829">
    <property type="term" value="C:cytosol"/>
    <property type="evidence" value="ECO:0007669"/>
    <property type="project" value="TreeGrafter"/>
</dbReference>
<dbReference type="SUPFAM" id="SSF53590">
    <property type="entry name" value="Nucleoside hydrolase"/>
    <property type="match status" value="1"/>
</dbReference>
<dbReference type="Pfam" id="PF01156">
    <property type="entry name" value="IU_nuc_hydro"/>
    <property type="match status" value="1"/>
</dbReference>
<dbReference type="InterPro" id="IPR001910">
    <property type="entry name" value="Inosine/uridine_hydrolase_dom"/>
</dbReference>
<evidence type="ECO:0000256" key="3">
    <source>
        <dbReference type="ARBA" id="ARBA00023295"/>
    </source>
</evidence>
<dbReference type="GO" id="GO:0008477">
    <property type="term" value="F:purine nucleosidase activity"/>
    <property type="evidence" value="ECO:0007669"/>
    <property type="project" value="TreeGrafter"/>
</dbReference>
<dbReference type="GO" id="GO:0006152">
    <property type="term" value="P:purine nucleoside catabolic process"/>
    <property type="evidence" value="ECO:0007669"/>
    <property type="project" value="TreeGrafter"/>
</dbReference>
<dbReference type="InterPro" id="IPR023186">
    <property type="entry name" value="IUNH"/>
</dbReference>
<dbReference type="OrthoDB" id="432381at2759"/>
<accession>A0A9P4TW24</accession>
<evidence type="ECO:0000313" key="5">
    <source>
        <dbReference type="EMBL" id="KAF2428794.1"/>
    </source>
</evidence>
<evidence type="ECO:0000256" key="2">
    <source>
        <dbReference type="ARBA" id="ARBA00022801"/>
    </source>
</evidence>
<evidence type="ECO:0000256" key="1">
    <source>
        <dbReference type="ARBA" id="ARBA00009176"/>
    </source>
</evidence>
<proteinExistence type="inferred from homology"/>
<dbReference type="Proteomes" id="UP000800235">
    <property type="component" value="Unassembled WGS sequence"/>
</dbReference>
<dbReference type="PANTHER" id="PTHR12304">
    <property type="entry name" value="INOSINE-URIDINE PREFERRING NUCLEOSIDE HYDROLASE"/>
    <property type="match status" value="1"/>
</dbReference>
<keyword evidence="6" id="KW-1185">Reference proteome</keyword>
<comment type="similarity">
    <text evidence="1">Belongs to the IUNH family.</text>
</comment>
<evidence type="ECO:0000313" key="6">
    <source>
        <dbReference type="Proteomes" id="UP000800235"/>
    </source>
</evidence>
<dbReference type="EMBL" id="MU007053">
    <property type="protein sequence ID" value="KAF2428794.1"/>
    <property type="molecule type" value="Genomic_DNA"/>
</dbReference>
<dbReference type="AlphaFoldDB" id="A0A9P4TW24"/>
<dbReference type="PANTHER" id="PTHR12304:SF4">
    <property type="entry name" value="URIDINE NUCLEOSIDASE"/>
    <property type="match status" value="1"/>
</dbReference>